<dbReference type="Proteomes" id="UP000234323">
    <property type="component" value="Unassembled WGS sequence"/>
</dbReference>
<feature type="compositionally biased region" description="Basic and acidic residues" evidence="1">
    <location>
        <begin position="190"/>
        <end position="207"/>
    </location>
</feature>
<protein>
    <submittedName>
        <fullName evidence="2">Uncharacterized protein</fullName>
    </submittedName>
</protein>
<gene>
    <name evidence="2" type="ORF">RhiirA4_483468</name>
</gene>
<dbReference type="AlphaFoldDB" id="A0A2I1HMK9"/>
<dbReference type="GO" id="GO:0008237">
    <property type="term" value="F:metallopeptidase activity"/>
    <property type="evidence" value="ECO:0007669"/>
    <property type="project" value="InterPro"/>
</dbReference>
<dbReference type="EMBL" id="LLXI01003987">
    <property type="protein sequence ID" value="PKY60126.1"/>
    <property type="molecule type" value="Genomic_DNA"/>
</dbReference>
<name>A0A2I1HMK9_9GLOM</name>
<sequence length="207" mass="24797">MTSAMKVISKVCLFRFVIKTYQPDTSPMLELSVIKDLQNHQYPKGSAMHELIHTLRRFGFYHEYQYYRPDRNEYLTVIAKVDDDGMRSQKRKEQVPRIVSYSQLRLITNIFSQFMPTFKFTYAIKALKALYLSSSYLPTLRKEFKENERLLFLIFFVYLNEDLEKEKGKEELEKENRKKNKRKKGKLSKKKEGEKEGRIELRKLNSI</sequence>
<evidence type="ECO:0000313" key="3">
    <source>
        <dbReference type="Proteomes" id="UP000234323"/>
    </source>
</evidence>
<dbReference type="InterPro" id="IPR024079">
    <property type="entry name" value="MetalloPept_cat_dom_sf"/>
</dbReference>
<dbReference type="Gene3D" id="3.40.390.10">
    <property type="entry name" value="Collagenase (Catalytic Domain)"/>
    <property type="match status" value="1"/>
</dbReference>
<feature type="compositionally biased region" description="Basic residues" evidence="1">
    <location>
        <begin position="177"/>
        <end position="189"/>
    </location>
</feature>
<dbReference type="VEuPathDB" id="FungiDB:FUN_005044"/>
<keyword evidence="3" id="KW-1185">Reference proteome</keyword>
<evidence type="ECO:0000256" key="1">
    <source>
        <dbReference type="SAM" id="MobiDB-lite"/>
    </source>
</evidence>
<proteinExistence type="predicted"/>
<feature type="region of interest" description="Disordered" evidence="1">
    <location>
        <begin position="168"/>
        <end position="207"/>
    </location>
</feature>
<comment type="caution">
    <text evidence="2">The sequence shown here is derived from an EMBL/GenBank/DDBJ whole genome shotgun (WGS) entry which is preliminary data.</text>
</comment>
<accession>A0A2I1HMK9</accession>
<evidence type="ECO:0000313" key="2">
    <source>
        <dbReference type="EMBL" id="PKY60126.1"/>
    </source>
</evidence>
<reference evidence="2 3" key="1">
    <citation type="submission" date="2015-10" db="EMBL/GenBank/DDBJ databases">
        <title>Genome analyses suggest a sexual origin of heterokaryosis in a supposedly ancient asexual fungus.</title>
        <authorList>
            <person name="Ropars J."/>
            <person name="Sedzielewska K."/>
            <person name="Noel J."/>
            <person name="Charron P."/>
            <person name="Farinelli L."/>
            <person name="Marton T."/>
            <person name="Kruger M."/>
            <person name="Pelin A."/>
            <person name="Brachmann A."/>
            <person name="Corradi N."/>
        </authorList>
    </citation>
    <scope>NUCLEOTIDE SEQUENCE [LARGE SCALE GENOMIC DNA]</scope>
    <source>
        <strain evidence="2 3">A4</strain>
    </source>
</reference>
<organism evidence="2 3">
    <name type="scientific">Rhizophagus irregularis</name>
    <dbReference type="NCBI Taxonomy" id="588596"/>
    <lineage>
        <taxon>Eukaryota</taxon>
        <taxon>Fungi</taxon>
        <taxon>Fungi incertae sedis</taxon>
        <taxon>Mucoromycota</taxon>
        <taxon>Glomeromycotina</taxon>
        <taxon>Glomeromycetes</taxon>
        <taxon>Glomerales</taxon>
        <taxon>Glomeraceae</taxon>
        <taxon>Rhizophagus</taxon>
    </lineage>
</organism>